<feature type="transmembrane region" description="Helical" evidence="1">
    <location>
        <begin position="195"/>
        <end position="221"/>
    </location>
</feature>
<feature type="transmembrane region" description="Helical" evidence="1">
    <location>
        <begin position="162"/>
        <end position="186"/>
    </location>
</feature>
<dbReference type="InParanoid" id="A0A397RP74"/>
<evidence type="ECO:0000313" key="2">
    <source>
        <dbReference type="EMBL" id="RIA75478.1"/>
    </source>
</evidence>
<dbReference type="RefSeq" id="WP_162849860.1">
    <property type="nucleotide sequence ID" value="NZ_QXEV01000018.1"/>
</dbReference>
<proteinExistence type="predicted"/>
<keyword evidence="1" id="KW-0472">Membrane</keyword>
<keyword evidence="1" id="KW-1133">Transmembrane helix</keyword>
<evidence type="ECO:0000256" key="1">
    <source>
        <dbReference type="SAM" id="Phobius"/>
    </source>
</evidence>
<organism evidence="2 3">
    <name type="scientific">Anaeroplasma bactoclasticum</name>
    <dbReference type="NCBI Taxonomy" id="2088"/>
    <lineage>
        <taxon>Bacteria</taxon>
        <taxon>Bacillati</taxon>
        <taxon>Mycoplasmatota</taxon>
        <taxon>Mollicutes</taxon>
        <taxon>Anaeroplasmatales</taxon>
        <taxon>Anaeroplasmataceae</taxon>
        <taxon>Anaeroplasma</taxon>
    </lineage>
</organism>
<gene>
    <name evidence="2" type="ORF">EI71_01443</name>
</gene>
<dbReference type="Gene3D" id="1.10.1760.20">
    <property type="match status" value="1"/>
</dbReference>
<feature type="transmembrane region" description="Helical" evidence="1">
    <location>
        <begin position="78"/>
        <end position="96"/>
    </location>
</feature>
<dbReference type="Pfam" id="PF07155">
    <property type="entry name" value="ECF-ribofla_trS"/>
    <property type="match status" value="1"/>
</dbReference>
<comment type="caution">
    <text evidence="2">The sequence shown here is derived from an EMBL/GenBank/DDBJ whole genome shotgun (WGS) entry which is preliminary data.</text>
</comment>
<dbReference type="PANTHER" id="PTHR37815:SF3">
    <property type="entry name" value="UPF0397 PROTEIN SPR0429"/>
    <property type="match status" value="1"/>
</dbReference>
<dbReference type="InterPro" id="IPR009825">
    <property type="entry name" value="ECF_substrate-spec-like"/>
</dbReference>
<name>A0A397RP74_9MOLU</name>
<reference evidence="2 3" key="1">
    <citation type="submission" date="2018-08" db="EMBL/GenBank/DDBJ databases">
        <title>Genomic Encyclopedia of Archaeal and Bacterial Type Strains, Phase II (KMG-II): from individual species to whole genera.</title>
        <authorList>
            <person name="Goeker M."/>
        </authorList>
    </citation>
    <scope>NUCLEOTIDE SEQUENCE [LARGE SCALE GENOMIC DNA]</scope>
    <source>
        <strain evidence="2 3">ATCC 27112</strain>
    </source>
</reference>
<dbReference type="Proteomes" id="UP000266506">
    <property type="component" value="Unassembled WGS sequence"/>
</dbReference>
<feature type="transmembrane region" description="Helical" evidence="1">
    <location>
        <begin position="241"/>
        <end position="265"/>
    </location>
</feature>
<sequence length="301" mass="32937">MTKRKDLLLKITLTAIFSAVVFGLTFVNVPLPTGAKVHLGNFACVLAGLLLGPIVGGVSGSLGMGLNDIASGYSWDTFLRTFIVKFLLGFVVGLLFKILIKKDKATRITLYSLTGVFFIGFVGSLILYIVSPEYVSKGEVVPFTKGITVSLFGVEKVASLSILVPIFLGVFFLILAGLVFFLAILVKKNKERERVYLAVSTVTAISVIVNTLGEFFLRWLFKGIALSSSEAALVDSITKLPSNLITGVVTILFVTIIYLPVYLALHYAGFDKYIIHPELKEIEDNNEEVKEDINELEKKEA</sequence>
<dbReference type="GO" id="GO:0016020">
    <property type="term" value="C:membrane"/>
    <property type="evidence" value="ECO:0007669"/>
    <property type="project" value="InterPro"/>
</dbReference>
<dbReference type="EMBL" id="QXEV01000018">
    <property type="protein sequence ID" value="RIA75478.1"/>
    <property type="molecule type" value="Genomic_DNA"/>
</dbReference>
<evidence type="ECO:0000313" key="3">
    <source>
        <dbReference type="Proteomes" id="UP000266506"/>
    </source>
</evidence>
<protein>
    <submittedName>
        <fullName evidence="2">ECF-type riboflavin transporter S component</fullName>
    </submittedName>
</protein>
<keyword evidence="1" id="KW-0812">Transmembrane</keyword>
<dbReference type="PANTHER" id="PTHR37815">
    <property type="entry name" value="UPF0397 PROTEIN BC_2624-RELATED"/>
    <property type="match status" value="1"/>
</dbReference>
<dbReference type="AlphaFoldDB" id="A0A397RP74"/>
<accession>A0A397RP74</accession>
<feature type="transmembrane region" description="Helical" evidence="1">
    <location>
        <begin position="108"/>
        <end position="130"/>
    </location>
</feature>
<keyword evidence="3" id="KW-1185">Reference proteome</keyword>
<feature type="transmembrane region" description="Helical" evidence="1">
    <location>
        <begin position="7"/>
        <end position="27"/>
    </location>
</feature>